<protein>
    <submittedName>
        <fullName evidence="2">Uncharacterized protein</fullName>
    </submittedName>
</protein>
<accession>A0A1H4BQN1</accession>
<keyword evidence="3" id="KW-1185">Reference proteome</keyword>
<dbReference type="EMBL" id="FNQP01000008">
    <property type="protein sequence ID" value="SEA50380.1"/>
    <property type="molecule type" value="Genomic_DNA"/>
</dbReference>
<feature type="transmembrane region" description="Helical" evidence="1">
    <location>
        <begin position="12"/>
        <end position="35"/>
    </location>
</feature>
<keyword evidence="1" id="KW-1133">Transmembrane helix</keyword>
<proteinExistence type="predicted"/>
<evidence type="ECO:0000256" key="1">
    <source>
        <dbReference type="SAM" id="Phobius"/>
    </source>
</evidence>
<evidence type="ECO:0000313" key="3">
    <source>
        <dbReference type="Proteomes" id="UP000199397"/>
    </source>
</evidence>
<sequence length="70" mass="8076">MIYELNKIMKSLITNLMDSLLFLLIVFFYGLSVLQLPIPELAHMFLLLIVFSFVINMILSSSGKHFPLSR</sequence>
<reference evidence="2 3" key="1">
    <citation type="submission" date="2016-10" db="EMBL/GenBank/DDBJ databases">
        <authorList>
            <person name="de Groot N.N."/>
        </authorList>
    </citation>
    <scope>NUCLEOTIDE SEQUENCE [LARGE SCALE GENOMIC DNA]</scope>
    <source>
        <strain evidence="2 3">DSM 21228</strain>
    </source>
</reference>
<dbReference type="Proteomes" id="UP000199397">
    <property type="component" value="Unassembled WGS sequence"/>
</dbReference>
<evidence type="ECO:0000313" key="2">
    <source>
        <dbReference type="EMBL" id="SEA50380.1"/>
    </source>
</evidence>
<gene>
    <name evidence="2" type="ORF">SAMN05660964_01750</name>
</gene>
<keyword evidence="1" id="KW-0812">Transmembrane</keyword>
<dbReference type="AlphaFoldDB" id="A0A1H4BQN1"/>
<feature type="transmembrane region" description="Helical" evidence="1">
    <location>
        <begin position="41"/>
        <end position="60"/>
    </location>
</feature>
<name>A0A1H4BQN1_9GAMM</name>
<keyword evidence="1" id="KW-0472">Membrane</keyword>
<organism evidence="2 3">
    <name type="scientific">Thiothrix caldifontis</name>
    <dbReference type="NCBI Taxonomy" id="525918"/>
    <lineage>
        <taxon>Bacteria</taxon>
        <taxon>Pseudomonadati</taxon>
        <taxon>Pseudomonadota</taxon>
        <taxon>Gammaproteobacteria</taxon>
        <taxon>Thiotrichales</taxon>
        <taxon>Thiotrichaceae</taxon>
        <taxon>Thiothrix</taxon>
    </lineage>
</organism>